<keyword evidence="3" id="KW-1185">Reference proteome</keyword>
<feature type="region of interest" description="Disordered" evidence="1">
    <location>
        <begin position="1"/>
        <end position="23"/>
    </location>
</feature>
<protein>
    <submittedName>
        <fullName evidence="2">Uncharacterized protein</fullName>
    </submittedName>
</protein>
<dbReference type="InParanoid" id="A0A5C3PI01"/>
<evidence type="ECO:0000256" key="1">
    <source>
        <dbReference type="SAM" id="MobiDB-lite"/>
    </source>
</evidence>
<sequence>MQWSPSSCLPSRRRPSVAGQPQRVPQYLGERIRQGTSAYSHSGTMPEVIVPLRDSRVPHDNSFNRSFNVRANLSQAPRSASDAHRRLEQLLSRVRISEVPELTDARRRCVPCIWCSRLVPIATASLEAVEWRRFENCQHLIPPPCKLRIRSICPRQSGSPGLDCPNV</sequence>
<dbReference type="EMBL" id="ML211077">
    <property type="protein sequence ID" value="TFK89405.1"/>
    <property type="molecule type" value="Genomic_DNA"/>
</dbReference>
<dbReference type="AlphaFoldDB" id="A0A5C3PI01"/>
<name>A0A5C3PI01_9APHY</name>
<evidence type="ECO:0000313" key="2">
    <source>
        <dbReference type="EMBL" id="TFK89405.1"/>
    </source>
</evidence>
<gene>
    <name evidence="2" type="ORF">K466DRAFT_29125</name>
</gene>
<organism evidence="2 3">
    <name type="scientific">Polyporus arcularius HHB13444</name>
    <dbReference type="NCBI Taxonomy" id="1314778"/>
    <lineage>
        <taxon>Eukaryota</taxon>
        <taxon>Fungi</taxon>
        <taxon>Dikarya</taxon>
        <taxon>Basidiomycota</taxon>
        <taxon>Agaricomycotina</taxon>
        <taxon>Agaricomycetes</taxon>
        <taxon>Polyporales</taxon>
        <taxon>Polyporaceae</taxon>
        <taxon>Polyporus</taxon>
    </lineage>
</organism>
<feature type="compositionally biased region" description="Low complexity" evidence="1">
    <location>
        <begin position="1"/>
        <end position="10"/>
    </location>
</feature>
<accession>A0A5C3PI01</accession>
<reference evidence="2 3" key="1">
    <citation type="journal article" date="2019" name="Nat. Ecol. Evol.">
        <title>Megaphylogeny resolves global patterns of mushroom evolution.</title>
        <authorList>
            <person name="Varga T."/>
            <person name="Krizsan K."/>
            <person name="Foldi C."/>
            <person name="Dima B."/>
            <person name="Sanchez-Garcia M."/>
            <person name="Sanchez-Ramirez S."/>
            <person name="Szollosi G.J."/>
            <person name="Szarkandi J.G."/>
            <person name="Papp V."/>
            <person name="Albert L."/>
            <person name="Andreopoulos W."/>
            <person name="Angelini C."/>
            <person name="Antonin V."/>
            <person name="Barry K.W."/>
            <person name="Bougher N.L."/>
            <person name="Buchanan P."/>
            <person name="Buyck B."/>
            <person name="Bense V."/>
            <person name="Catcheside P."/>
            <person name="Chovatia M."/>
            <person name="Cooper J."/>
            <person name="Damon W."/>
            <person name="Desjardin D."/>
            <person name="Finy P."/>
            <person name="Geml J."/>
            <person name="Haridas S."/>
            <person name="Hughes K."/>
            <person name="Justo A."/>
            <person name="Karasinski D."/>
            <person name="Kautmanova I."/>
            <person name="Kiss B."/>
            <person name="Kocsube S."/>
            <person name="Kotiranta H."/>
            <person name="LaButti K.M."/>
            <person name="Lechner B.E."/>
            <person name="Liimatainen K."/>
            <person name="Lipzen A."/>
            <person name="Lukacs Z."/>
            <person name="Mihaltcheva S."/>
            <person name="Morgado L.N."/>
            <person name="Niskanen T."/>
            <person name="Noordeloos M.E."/>
            <person name="Ohm R.A."/>
            <person name="Ortiz-Santana B."/>
            <person name="Ovrebo C."/>
            <person name="Racz N."/>
            <person name="Riley R."/>
            <person name="Savchenko A."/>
            <person name="Shiryaev A."/>
            <person name="Soop K."/>
            <person name="Spirin V."/>
            <person name="Szebenyi C."/>
            <person name="Tomsovsky M."/>
            <person name="Tulloss R.E."/>
            <person name="Uehling J."/>
            <person name="Grigoriev I.V."/>
            <person name="Vagvolgyi C."/>
            <person name="Papp T."/>
            <person name="Martin F.M."/>
            <person name="Miettinen O."/>
            <person name="Hibbett D.S."/>
            <person name="Nagy L.G."/>
        </authorList>
    </citation>
    <scope>NUCLEOTIDE SEQUENCE [LARGE SCALE GENOMIC DNA]</scope>
    <source>
        <strain evidence="2 3">HHB13444</strain>
    </source>
</reference>
<proteinExistence type="predicted"/>
<dbReference type="Proteomes" id="UP000308197">
    <property type="component" value="Unassembled WGS sequence"/>
</dbReference>
<evidence type="ECO:0000313" key="3">
    <source>
        <dbReference type="Proteomes" id="UP000308197"/>
    </source>
</evidence>